<protein>
    <recommendedName>
        <fullName evidence="3">EH domain-containing protein</fullName>
    </recommendedName>
</protein>
<dbReference type="SMART" id="SM00027">
    <property type="entry name" value="EH"/>
    <property type="match status" value="1"/>
</dbReference>
<dbReference type="SUPFAM" id="SSF47473">
    <property type="entry name" value="EF-hand"/>
    <property type="match status" value="1"/>
</dbReference>
<feature type="region of interest" description="Disordered" evidence="2">
    <location>
        <begin position="393"/>
        <end position="443"/>
    </location>
</feature>
<dbReference type="EMBL" id="FQNF01000075">
    <property type="protein sequence ID" value="SGZ41037.1"/>
    <property type="molecule type" value="Genomic_DNA"/>
</dbReference>
<feature type="compositionally biased region" description="Polar residues" evidence="2">
    <location>
        <begin position="427"/>
        <end position="443"/>
    </location>
</feature>
<dbReference type="Pfam" id="PF12763">
    <property type="entry name" value="EH"/>
    <property type="match status" value="1"/>
</dbReference>
<dbReference type="AlphaFoldDB" id="A0A1L0CPX9"/>
<accession>A0A1L0CPX9</accession>
<feature type="domain" description="EH" evidence="3">
    <location>
        <begin position="922"/>
        <end position="1011"/>
    </location>
</feature>
<feature type="compositionally biased region" description="Polar residues" evidence="2">
    <location>
        <begin position="493"/>
        <end position="502"/>
    </location>
</feature>
<keyword evidence="5" id="KW-1185">Reference proteome</keyword>
<evidence type="ECO:0000313" key="4">
    <source>
        <dbReference type="EMBL" id="SGZ41037.1"/>
    </source>
</evidence>
<sequence>MSLRLNSDSRHKSKYRPIKDKGFEKVKNEHNDMIKLKNRKNIKEYESYPELSSTENLHINAKLASQAAMAVLSAKSIESSFSNNSKQKFNTRKHSRIADIKPININNGARSKVEEIYKKQILPPDIIYRQQIKQGSPINQNQPPRLQDLAAKVTLYEDNNKYMPTLPNNDFVYRKSSKPMSQKQVTETPHFHDVHQRKLYNEEIIFNDDHRKKTISPVMSALAANKALVEFNSYEKQQDLIKKDLLRKIKEQKEELNPNSHSDIEDNYGLFEGNTETSGTILPPELKKAALINKSTNDFVNKIIASHKFGAQQQKDDNLSTSDHINSENDGDYMERLSDLDEPSSVKQIEDDNSSVEFKTPQKARIPPPAVSPSLITQQTQSSVSELINMNSKNSSDFVTNDNSEKVKFNDEHSDNKLNKEKRSLSLAENSGDHNSMTKTRSHRSNTISTLFHNMITSSNNSSPSTHISNDKSTAKRVVSFSSNDKKEGTLPMDSNSINAGSKNIFKRTMRSLSLSKKSSEPSIDAGNNEITEKDESKTNDKLRHSPKIEYSVLHNNLLPSYYKNEEGTINNSSDGKGKVQFRTTLRDNFSSNIDNKNSNSKHKRLLGKLHLVHMNEKNSDTSNSSKTPISLAGSNLNSKKKAYIDKKRGDKPSSRFSDSEYSDSDSDYDSDVEINNFGSSHHNILNSDTRDFGNDPMNDYSEVHDYDEDLQKYHKAKKHDNKVKHNISGGGKKSDIFIKIPAKLAYNTVKKRTENWEIRKNHTLKNVLKNDENIPSAKALKTNDPEPENAQVDAADSIISDTLNPSSTMILTDSKAMDDVSTIKHNEAIPPKNALNESSYIIGVHTKSNNKKKFDENKPWKSHVDVGYITSEEKKRYEAIWVSNKNRYLEMLPWYQSKQEKNDLESDNNCMSVESSGFNMDKEIDDSIHLNKEDYEEDLMVNFVAYEIFNRSNLPPKVLKKIYDLIDMRHDGALNKQSFIVGMWLIDQCLYGKKLPDSVPDLVWTSVDKMVIGVDISHKSLLRNKKKIARQEIKDLKKHEKVVKEYNKKEQQNPKQAN</sequence>
<dbReference type="VEuPathDB" id="FungiDB:HGUI_03237"/>
<evidence type="ECO:0000259" key="3">
    <source>
        <dbReference type="PROSITE" id="PS50031"/>
    </source>
</evidence>
<dbReference type="Proteomes" id="UP000183365">
    <property type="component" value="Unassembled WGS sequence"/>
</dbReference>
<name>A0A1L0CPX9_9ASCO</name>
<dbReference type="OrthoDB" id="10045710at2759"/>
<evidence type="ECO:0000256" key="1">
    <source>
        <dbReference type="SAM" id="Coils"/>
    </source>
</evidence>
<reference evidence="5" key="1">
    <citation type="submission" date="2016-11" db="EMBL/GenBank/DDBJ databases">
        <authorList>
            <person name="Guldener U."/>
        </authorList>
    </citation>
    <scope>NUCLEOTIDE SEQUENCE [LARGE SCALE GENOMIC DNA]</scope>
</reference>
<gene>
    <name evidence="4" type="ORF">HGUI_03237</name>
</gene>
<evidence type="ECO:0000313" key="5">
    <source>
        <dbReference type="Proteomes" id="UP000183365"/>
    </source>
</evidence>
<feature type="region of interest" description="Disordered" evidence="2">
    <location>
        <begin position="641"/>
        <end position="669"/>
    </location>
</feature>
<organism evidence="4 5">
    <name type="scientific">Hanseniaspora guilliermondii</name>
    <dbReference type="NCBI Taxonomy" id="56406"/>
    <lineage>
        <taxon>Eukaryota</taxon>
        <taxon>Fungi</taxon>
        <taxon>Dikarya</taxon>
        <taxon>Ascomycota</taxon>
        <taxon>Saccharomycotina</taxon>
        <taxon>Saccharomycetes</taxon>
        <taxon>Saccharomycodales</taxon>
        <taxon>Saccharomycodaceae</taxon>
        <taxon>Hanseniaspora</taxon>
    </lineage>
</organism>
<feature type="coiled-coil region" evidence="1">
    <location>
        <begin position="1020"/>
        <end position="1050"/>
    </location>
</feature>
<dbReference type="InterPro" id="IPR011992">
    <property type="entry name" value="EF-hand-dom_pair"/>
</dbReference>
<dbReference type="Gene3D" id="1.10.238.10">
    <property type="entry name" value="EF-hand"/>
    <property type="match status" value="1"/>
</dbReference>
<evidence type="ECO:0000256" key="2">
    <source>
        <dbReference type="SAM" id="MobiDB-lite"/>
    </source>
</evidence>
<dbReference type="CDD" id="cd00052">
    <property type="entry name" value="EH"/>
    <property type="match status" value="1"/>
</dbReference>
<proteinExistence type="predicted"/>
<feature type="compositionally biased region" description="Basic and acidic residues" evidence="2">
    <location>
        <begin position="643"/>
        <end position="654"/>
    </location>
</feature>
<feature type="compositionally biased region" description="Basic and acidic residues" evidence="2">
    <location>
        <begin position="403"/>
        <end position="424"/>
    </location>
</feature>
<feature type="compositionally biased region" description="Polar residues" evidence="2">
    <location>
        <begin position="393"/>
        <end position="402"/>
    </location>
</feature>
<feature type="region of interest" description="Disordered" evidence="2">
    <location>
        <begin position="455"/>
        <end position="547"/>
    </location>
</feature>
<feature type="compositionally biased region" description="Low complexity" evidence="2">
    <location>
        <begin position="455"/>
        <end position="468"/>
    </location>
</feature>
<dbReference type="PROSITE" id="PS50031">
    <property type="entry name" value="EH"/>
    <property type="match status" value="1"/>
</dbReference>
<dbReference type="InterPro" id="IPR000261">
    <property type="entry name" value="EH_dom"/>
</dbReference>
<feature type="region of interest" description="Disordered" evidence="2">
    <location>
        <begin position="310"/>
        <end position="376"/>
    </location>
</feature>
<feature type="compositionally biased region" description="Basic and acidic residues" evidence="2">
    <location>
        <begin position="531"/>
        <end position="547"/>
    </location>
</feature>
<keyword evidence="1" id="KW-0175">Coiled coil</keyword>